<comment type="similarity">
    <text evidence="1 5">Belongs to the V-ATPase H subunit family.</text>
</comment>
<organism evidence="7 8">
    <name type="scientific">Paramecium tetraurelia</name>
    <dbReference type="NCBI Taxonomy" id="5888"/>
    <lineage>
        <taxon>Eukaryota</taxon>
        <taxon>Sar</taxon>
        <taxon>Alveolata</taxon>
        <taxon>Ciliophora</taxon>
        <taxon>Intramacronucleata</taxon>
        <taxon>Oligohymenophorea</taxon>
        <taxon>Peniculida</taxon>
        <taxon>Parameciidae</taxon>
        <taxon>Paramecium</taxon>
    </lineage>
</organism>
<dbReference type="OrthoDB" id="10263554at2759"/>
<dbReference type="eggNOG" id="KOG2759">
    <property type="taxonomic scope" value="Eukaryota"/>
</dbReference>
<dbReference type="EMBL" id="CT868036">
    <property type="protein sequence ID" value="CAK65150.1"/>
    <property type="molecule type" value="Genomic_DNA"/>
</dbReference>
<dbReference type="OMA" id="APNENIF"/>
<dbReference type="PANTHER" id="PTHR10698:SF0">
    <property type="entry name" value="V-TYPE PROTON ATPASE SUBUNIT H"/>
    <property type="match status" value="1"/>
</dbReference>
<keyword evidence="3 5" id="KW-0375">Hydrogen ion transport</keyword>
<evidence type="ECO:0000256" key="4">
    <source>
        <dbReference type="ARBA" id="ARBA00023065"/>
    </source>
</evidence>
<dbReference type="InParanoid" id="A0C2Y3"/>
<accession>A0C2Y3</accession>
<comment type="subunit">
    <text evidence="5">V-ATPase is a heteromultimeric enzyme made up of two complexes: the ATP-hydrolytic V1 complex and the proton translocation V0 complex.</text>
</comment>
<dbReference type="InterPro" id="IPR004908">
    <property type="entry name" value="ATPase_V1-cplx_hsu"/>
</dbReference>
<dbReference type="Pfam" id="PF11698">
    <property type="entry name" value="V-ATPase_H_C"/>
    <property type="match status" value="1"/>
</dbReference>
<keyword evidence="8" id="KW-1185">Reference proteome</keyword>
<dbReference type="InterPro" id="IPR038497">
    <property type="entry name" value="ATPase_V1-cplx_hsu_C_sf"/>
</dbReference>
<dbReference type="Pfam" id="PF03224">
    <property type="entry name" value="V-ATPase_H_N"/>
    <property type="match status" value="1"/>
</dbReference>
<dbReference type="KEGG" id="ptm:GSPATT00034628001"/>
<dbReference type="GeneID" id="5018332"/>
<evidence type="ECO:0000259" key="6">
    <source>
        <dbReference type="Pfam" id="PF11698"/>
    </source>
</evidence>
<evidence type="ECO:0000313" key="7">
    <source>
        <dbReference type="EMBL" id="CAK65150.1"/>
    </source>
</evidence>
<dbReference type="Gene3D" id="1.25.10.10">
    <property type="entry name" value="Leucine-rich Repeat Variant"/>
    <property type="match status" value="1"/>
</dbReference>
<dbReference type="FunCoup" id="A0C2Y3">
    <property type="interactions" value="547"/>
</dbReference>
<dbReference type="InterPro" id="IPR011989">
    <property type="entry name" value="ARM-like"/>
</dbReference>
<dbReference type="Gene3D" id="1.25.40.150">
    <property type="entry name" value="V-type ATPase, subunit H, C-terminal domain"/>
    <property type="match status" value="1"/>
</dbReference>
<proteinExistence type="inferred from homology"/>
<dbReference type="GO" id="GO:0000221">
    <property type="term" value="C:vacuolar proton-transporting V-type ATPase, V1 domain"/>
    <property type="evidence" value="ECO:0007669"/>
    <property type="project" value="UniProtKB-UniRule"/>
</dbReference>
<dbReference type="STRING" id="5888.A0C2Y3"/>
<reference evidence="7 8" key="1">
    <citation type="journal article" date="2006" name="Nature">
        <title>Global trends of whole-genome duplications revealed by the ciliate Paramecium tetraurelia.</title>
        <authorList>
            <consortium name="Genoscope"/>
            <person name="Aury J.-M."/>
            <person name="Jaillon O."/>
            <person name="Duret L."/>
            <person name="Noel B."/>
            <person name="Jubin C."/>
            <person name="Porcel B.M."/>
            <person name="Segurens B."/>
            <person name="Daubin V."/>
            <person name="Anthouard V."/>
            <person name="Aiach N."/>
            <person name="Arnaiz O."/>
            <person name="Billaut A."/>
            <person name="Beisson J."/>
            <person name="Blanc I."/>
            <person name="Bouhouche K."/>
            <person name="Camara F."/>
            <person name="Duharcourt S."/>
            <person name="Guigo R."/>
            <person name="Gogendeau D."/>
            <person name="Katinka M."/>
            <person name="Keller A.-M."/>
            <person name="Kissmehl R."/>
            <person name="Klotz C."/>
            <person name="Koll F."/>
            <person name="Le Moue A."/>
            <person name="Lepere C."/>
            <person name="Malinsky S."/>
            <person name="Nowacki M."/>
            <person name="Nowak J.K."/>
            <person name="Plattner H."/>
            <person name="Poulain J."/>
            <person name="Ruiz F."/>
            <person name="Serrano V."/>
            <person name="Zagulski M."/>
            <person name="Dessen P."/>
            <person name="Betermier M."/>
            <person name="Weissenbach J."/>
            <person name="Scarpelli C."/>
            <person name="Schachter V."/>
            <person name="Sperling L."/>
            <person name="Meyer E."/>
            <person name="Cohen J."/>
            <person name="Wincker P."/>
        </authorList>
    </citation>
    <scope>NUCLEOTIDE SEQUENCE [LARGE SCALE GENOMIC DNA]</scope>
    <source>
        <strain evidence="7 8">Stock d4-2</strain>
    </source>
</reference>
<evidence type="ECO:0000256" key="3">
    <source>
        <dbReference type="ARBA" id="ARBA00022781"/>
    </source>
</evidence>
<keyword evidence="4 5" id="KW-0406">Ion transport</keyword>
<keyword evidence="2 5" id="KW-0813">Transport</keyword>
<protein>
    <recommendedName>
        <fullName evidence="5">V-type proton ATPase subunit H</fullName>
    </recommendedName>
</protein>
<dbReference type="InterPro" id="IPR011987">
    <property type="entry name" value="ATPase_V1-cplx_hsu_C"/>
</dbReference>
<feature type="domain" description="ATPase V1 complex subunit H C-terminal" evidence="6">
    <location>
        <begin position="323"/>
        <end position="439"/>
    </location>
</feature>
<dbReference type="PIRSF" id="PIRSF032184">
    <property type="entry name" value="ATPase_V1_H"/>
    <property type="match status" value="1"/>
</dbReference>
<dbReference type="GO" id="GO:0046961">
    <property type="term" value="F:proton-transporting ATPase activity, rotational mechanism"/>
    <property type="evidence" value="ECO:0007669"/>
    <property type="project" value="UniProtKB-UniRule"/>
</dbReference>
<dbReference type="SUPFAM" id="SSF48371">
    <property type="entry name" value="ARM repeat"/>
    <property type="match status" value="1"/>
</dbReference>
<dbReference type="PANTHER" id="PTHR10698">
    <property type="entry name" value="V-TYPE PROTON ATPASE SUBUNIT H"/>
    <property type="match status" value="1"/>
</dbReference>
<dbReference type="Proteomes" id="UP000000600">
    <property type="component" value="Unassembled WGS sequence"/>
</dbReference>
<comment type="function">
    <text evidence="5">Subunit of the V1 complex of vacuolar(H+)-ATPase (V-ATPase), a multisubunit enzyme composed of a peripheral complex (V1) that hydrolyzes ATP and a membrane integral complex (V0) that translocates protons. V-ATPase is responsible for acidifying and maintaining the pH of intracellular compartments.</text>
</comment>
<name>A0C2Y3_PARTE</name>
<evidence type="ECO:0000256" key="2">
    <source>
        <dbReference type="ARBA" id="ARBA00022448"/>
    </source>
</evidence>
<evidence type="ECO:0000256" key="5">
    <source>
        <dbReference type="PIRNR" id="PIRNR032184"/>
    </source>
</evidence>
<evidence type="ECO:0000256" key="1">
    <source>
        <dbReference type="ARBA" id="ARBA00008613"/>
    </source>
</evidence>
<sequence>MFRNRKYFCQSITFYQQEQLLNKVLKDCEDCFKQLDQHGKSIKRDTKDMFIKFTQAKLQDQKKLLETDSVGVFQMLLDIIENVAHDKPLMTYILTTIDAIISENQRLFKQFMRALTPQVVPKLKQFLFLDGYDKVVYEAAAKIVTMIIADEGGNDAKEWVILFIGGIGNKLKISDQMIMPICVHFLKHDSLAIQFIKSGGIKIVSNQLTKYPTDLHIAYYTILALWLLSFTNESIPLFNDPQIGLIRMIIESVQKISREKILRVSFACFKNLVDVSAQCIELMVDNGLIKVVDLLLKGNLKDQDLIDDIKYVGEILEKNMKILTSFEKYVKELNAQNLTWSPVHTEKFWKENVKKFEENDFLLIRQLMKLAEILKSNNNQNIAVACYDLGEFCRFHPFGKVVLEQLNAKQEIMKQARNDDQMIRENALLSLQKIMLHNWQV</sequence>
<dbReference type="RefSeq" id="XP_001432547.1">
    <property type="nucleotide sequence ID" value="XM_001432510.2"/>
</dbReference>
<evidence type="ECO:0000313" key="8">
    <source>
        <dbReference type="Proteomes" id="UP000000600"/>
    </source>
</evidence>
<dbReference type="InterPro" id="IPR016024">
    <property type="entry name" value="ARM-type_fold"/>
</dbReference>
<dbReference type="AlphaFoldDB" id="A0C2Y3"/>
<gene>
    <name evidence="7" type="ORF">GSPATT00034628001</name>
</gene>
<dbReference type="HOGENOM" id="CLU_621825_0_0_1"/>